<reference evidence="2" key="1">
    <citation type="submission" date="2023-07" db="EMBL/GenBank/DDBJ databases">
        <title>Sorghum-associated microbial communities from plants grown in Nebraska, USA.</title>
        <authorList>
            <person name="Schachtman D."/>
        </authorList>
    </citation>
    <scope>NUCLEOTIDE SEQUENCE</scope>
    <source>
        <strain evidence="2">DS1061</strain>
    </source>
</reference>
<dbReference type="InterPro" id="IPR058625">
    <property type="entry name" value="MdtA-like_BSH"/>
</dbReference>
<protein>
    <submittedName>
        <fullName evidence="2">Multidrug efflux pump subunit AcrA (Membrane-fusion protein)</fullName>
    </submittedName>
</protein>
<dbReference type="GO" id="GO:0015562">
    <property type="term" value="F:efflux transmembrane transporter activity"/>
    <property type="evidence" value="ECO:0007669"/>
    <property type="project" value="TreeGrafter"/>
</dbReference>
<dbReference type="Pfam" id="PF25917">
    <property type="entry name" value="BSH_RND"/>
    <property type="match status" value="1"/>
</dbReference>
<dbReference type="Proteomes" id="UP001229486">
    <property type="component" value="Unassembled WGS sequence"/>
</dbReference>
<dbReference type="RefSeq" id="WP_392395719.1">
    <property type="nucleotide sequence ID" value="NZ_JAURTK010000014.1"/>
</dbReference>
<dbReference type="GO" id="GO:1990281">
    <property type="term" value="C:efflux pump complex"/>
    <property type="evidence" value="ECO:0007669"/>
    <property type="project" value="TreeGrafter"/>
</dbReference>
<gene>
    <name evidence="2" type="ORF">J2793_006473</name>
</gene>
<proteinExistence type="predicted"/>
<dbReference type="AlphaFoldDB" id="A0AB73ILW6"/>
<dbReference type="Gene3D" id="2.40.30.170">
    <property type="match status" value="1"/>
</dbReference>
<name>A0AB73ILW6_9BURK</name>
<dbReference type="SUPFAM" id="SSF111369">
    <property type="entry name" value="HlyD-like secretion proteins"/>
    <property type="match status" value="1"/>
</dbReference>
<feature type="domain" description="Multidrug resistance protein MdtA-like barrel-sandwich hybrid" evidence="1">
    <location>
        <begin position="27"/>
        <end position="59"/>
    </location>
</feature>
<evidence type="ECO:0000313" key="2">
    <source>
        <dbReference type="EMBL" id="MDP9650998.1"/>
    </source>
</evidence>
<dbReference type="Gene3D" id="2.40.50.100">
    <property type="match status" value="1"/>
</dbReference>
<accession>A0AB73ILW6</accession>
<dbReference type="EMBL" id="JAURTK010000014">
    <property type="protein sequence ID" value="MDP9650998.1"/>
    <property type="molecule type" value="Genomic_DNA"/>
</dbReference>
<evidence type="ECO:0000313" key="3">
    <source>
        <dbReference type="Proteomes" id="UP001229486"/>
    </source>
</evidence>
<dbReference type="PANTHER" id="PTHR30469:SF12">
    <property type="entry name" value="MULTIDRUG RESISTANCE PROTEIN MDTA"/>
    <property type="match status" value="1"/>
</dbReference>
<organism evidence="2 3">
    <name type="scientific">Paraburkholderia caledonica</name>
    <dbReference type="NCBI Taxonomy" id="134536"/>
    <lineage>
        <taxon>Bacteria</taxon>
        <taxon>Pseudomonadati</taxon>
        <taxon>Pseudomonadota</taxon>
        <taxon>Betaproteobacteria</taxon>
        <taxon>Burkholderiales</taxon>
        <taxon>Burkholderiaceae</taxon>
        <taxon>Paraburkholderia</taxon>
    </lineage>
</organism>
<dbReference type="PANTHER" id="PTHR30469">
    <property type="entry name" value="MULTIDRUG RESISTANCE PROTEIN MDTA"/>
    <property type="match status" value="1"/>
</dbReference>
<evidence type="ECO:0000259" key="1">
    <source>
        <dbReference type="Pfam" id="PF25917"/>
    </source>
</evidence>
<sequence>MTRQYAGTIKADRGSAENLRVELGYCDIVAPMDGRIGLLSVDAGNYVATSDTTGIATITTEAATDIVYAVPEDRIGEVVDAFRARGTLPVEILARDKTTLLDYATLRSIDN</sequence>
<dbReference type="Gene3D" id="1.10.287.470">
    <property type="entry name" value="Helix hairpin bin"/>
    <property type="match status" value="1"/>
</dbReference>
<comment type="caution">
    <text evidence="2">The sequence shown here is derived from an EMBL/GenBank/DDBJ whole genome shotgun (WGS) entry which is preliminary data.</text>
</comment>